<dbReference type="AlphaFoldDB" id="A0A8J4D2A9"/>
<evidence type="ECO:0000313" key="1">
    <source>
        <dbReference type="EMBL" id="GIL91524.1"/>
    </source>
</evidence>
<name>A0A8J4D2A9_9CHLO</name>
<evidence type="ECO:0000313" key="2">
    <source>
        <dbReference type="Proteomes" id="UP000747110"/>
    </source>
</evidence>
<protein>
    <submittedName>
        <fullName evidence="1">Uncharacterized protein</fullName>
    </submittedName>
</protein>
<dbReference type="EMBL" id="BNCP01000066">
    <property type="protein sequence ID" value="GIL91524.1"/>
    <property type="molecule type" value="Genomic_DNA"/>
</dbReference>
<accession>A0A8J4D2A9</accession>
<reference evidence="1" key="1">
    <citation type="journal article" date="2021" name="Proc. Natl. Acad. Sci. U.S.A.">
        <title>Three genomes in the algal genus Volvox reveal the fate of a haploid sex-determining region after a transition to homothallism.</title>
        <authorList>
            <person name="Yamamoto K."/>
            <person name="Hamaji T."/>
            <person name="Kawai-Toyooka H."/>
            <person name="Matsuzaki R."/>
            <person name="Takahashi F."/>
            <person name="Nishimura Y."/>
            <person name="Kawachi M."/>
            <person name="Noguchi H."/>
            <person name="Minakuchi Y."/>
            <person name="Umen J.G."/>
            <person name="Toyoda A."/>
            <person name="Nozaki H."/>
        </authorList>
    </citation>
    <scope>NUCLEOTIDE SEQUENCE</scope>
    <source>
        <strain evidence="1">NIES-3786</strain>
    </source>
</reference>
<keyword evidence="2" id="KW-1185">Reference proteome</keyword>
<organism evidence="1 2">
    <name type="scientific">Volvox reticuliferus</name>
    <dbReference type="NCBI Taxonomy" id="1737510"/>
    <lineage>
        <taxon>Eukaryota</taxon>
        <taxon>Viridiplantae</taxon>
        <taxon>Chlorophyta</taxon>
        <taxon>core chlorophytes</taxon>
        <taxon>Chlorophyceae</taxon>
        <taxon>CS clade</taxon>
        <taxon>Chlamydomonadales</taxon>
        <taxon>Volvocaceae</taxon>
        <taxon>Volvox</taxon>
    </lineage>
</organism>
<comment type="caution">
    <text evidence="1">The sequence shown here is derived from an EMBL/GenBank/DDBJ whole genome shotgun (WGS) entry which is preliminary data.</text>
</comment>
<gene>
    <name evidence="1" type="ORF">Vretifemale_19104</name>
</gene>
<sequence>MVVVRAPASGSYLKAGVGTVLGKVGATRAALVRRDAEHRVGRQAAVHRGVEGDRGGPGVRACGGPVGAVMLVRVPQQRVHEPCLARARGTHDEHLRRDAWIGFVAAVEVACHEHERYSLIRRQGEELDGVVNGRRLSQTQVCRHLRCDECAVGLLAVVHEYRH</sequence>
<proteinExistence type="predicted"/>
<dbReference type="Proteomes" id="UP000747110">
    <property type="component" value="Unassembled WGS sequence"/>
</dbReference>